<dbReference type="InterPro" id="IPR013324">
    <property type="entry name" value="RNA_pol_sigma_r3/r4-like"/>
</dbReference>
<dbReference type="Gene3D" id="1.10.10.10">
    <property type="entry name" value="Winged helix-like DNA-binding domain superfamily/Winged helix DNA-binding domain"/>
    <property type="match status" value="1"/>
</dbReference>
<dbReference type="GO" id="GO:0006352">
    <property type="term" value="P:DNA-templated transcription initiation"/>
    <property type="evidence" value="ECO:0007669"/>
    <property type="project" value="InterPro"/>
</dbReference>
<evidence type="ECO:0000259" key="5">
    <source>
        <dbReference type="Pfam" id="PF04542"/>
    </source>
</evidence>
<feature type="domain" description="RNA polymerase sigma-70 region 2" evidence="5">
    <location>
        <begin position="22"/>
        <end position="89"/>
    </location>
</feature>
<evidence type="ECO:0000259" key="6">
    <source>
        <dbReference type="Pfam" id="PF08281"/>
    </source>
</evidence>
<dbReference type="InterPro" id="IPR014284">
    <property type="entry name" value="RNA_pol_sigma-70_dom"/>
</dbReference>
<dbReference type="AlphaFoldDB" id="A0A562TDU1"/>
<dbReference type="PANTHER" id="PTHR43133">
    <property type="entry name" value="RNA POLYMERASE ECF-TYPE SIGMA FACTO"/>
    <property type="match status" value="1"/>
</dbReference>
<evidence type="ECO:0000256" key="2">
    <source>
        <dbReference type="ARBA" id="ARBA00023015"/>
    </source>
</evidence>
<dbReference type="EMBL" id="VLLG01000002">
    <property type="protein sequence ID" value="TWI91727.1"/>
    <property type="molecule type" value="Genomic_DNA"/>
</dbReference>
<dbReference type="RefSeq" id="WP_145710866.1">
    <property type="nucleotide sequence ID" value="NZ_BAAAFY010000001.1"/>
</dbReference>
<proteinExistence type="inferred from homology"/>
<dbReference type="Gene3D" id="1.10.1740.10">
    <property type="match status" value="1"/>
</dbReference>
<keyword evidence="3" id="KW-0731">Sigma factor</keyword>
<name>A0A562TDU1_CHIJA</name>
<dbReference type="InterPro" id="IPR013249">
    <property type="entry name" value="RNA_pol_sigma70_r4_t2"/>
</dbReference>
<evidence type="ECO:0000256" key="4">
    <source>
        <dbReference type="ARBA" id="ARBA00023163"/>
    </source>
</evidence>
<dbReference type="GO" id="GO:0016987">
    <property type="term" value="F:sigma factor activity"/>
    <property type="evidence" value="ECO:0007669"/>
    <property type="project" value="UniProtKB-KW"/>
</dbReference>
<dbReference type="NCBIfam" id="TIGR02937">
    <property type="entry name" value="sigma70-ECF"/>
    <property type="match status" value="1"/>
</dbReference>
<comment type="caution">
    <text evidence="7">The sequence shown here is derived from an EMBL/GenBank/DDBJ whole genome shotgun (WGS) entry which is preliminary data.</text>
</comment>
<sequence length="183" mass="21389">MHELNDIIEGCRQWNRNSQELLYRQFYGYAMSIALRYAQNKEEAVEILNDGFLKIFQHIKEFDTNRPFKSWLAKIVVNTAIDHLRSKKKISFTEDITQVYDLGVDDTALDKLSYEELLVLVQTLPPAYRTVFNLYIMEGFQHQEIAERLGISEGTSKSNLFKAKKILKEKIEKAISYNNTLKT</sequence>
<dbReference type="Proteomes" id="UP000316778">
    <property type="component" value="Unassembled WGS sequence"/>
</dbReference>
<dbReference type="InterPro" id="IPR036388">
    <property type="entry name" value="WH-like_DNA-bd_sf"/>
</dbReference>
<organism evidence="7 8">
    <name type="scientific">Chitinophaga japonensis</name>
    <name type="common">Flexibacter japonensis</name>
    <dbReference type="NCBI Taxonomy" id="104662"/>
    <lineage>
        <taxon>Bacteria</taxon>
        <taxon>Pseudomonadati</taxon>
        <taxon>Bacteroidota</taxon>
        <taxon>Chitinophagia</taxon>
        <taxon>Chitinophagales</taxon>
        <taxon>Chitinophagaceae</taxon>
        <taxon>Chitinophaga</taxon>
    </lineage>
</organism>
<dbReference type="InterPro" id="IPR013325">
    <property type="entry name" value="RNA_pol_sigma_r2"/>
</dbReference>
<comment type="similarity">
    <text evidence="1">Belongs to the sigma-70 factor family. ECF subfamily.</text>
</comment>
<evidence type="ECO:0000256" key="1">
    <source>
        <dbReference type="ARBA" id="ARBA00010641"/>
    </source>
</evidence>
<keyword evidence="4" id="KW-0804">Transcription</keyword>
<reference evidence="7 8" key="1">
    <citation type="journal article" date="2013" name="Stand. Genomic Sci.">
        <title>Genomic Encyclopedia of Type Strains, Phase I: The one thousand microbial genomes (KMG-I) project.</title>
        <authorList>
            <person name="Kyrpides N.C."/>
            <person name="Woyke T."/>
            <person name="Eisen J.A."/>
            <person name="Garrity G."/>
            <person name="Lilburn T.G."/>
            <person name="Beck B.J."/>
            <person name="Whitman W.B."/>
            <person name="Hugenholtz P."/>
            <person name="Klenk H.P."/>
        </authorList>
    </citation>
    <scope>NUCLEOTIDE SEQUENCE [LARGE SCALE GENOMIC DNA]</scope>
    <source>
        <strain evidence="7 8">DSM 13484</strain>
    </source>
</reference>
<dbReference type="CDD" id="cd06171">
    <property type="entry name" value="Sigma70_r4"/>
    <property type="match status" value="1"/>
</dbReference>
<evidence type="ECO:0000313" key="7">
    <source>
        <dbReference type="EMBL" id="TWI91727.1"/>
    </source>
</evidence>
<dbReference type="InterPro" id="IPR039425">
    <property type="entry name" value="RNA_pol_sigma-70-like"/>
</dbReference>
<evidence type="ECO:0000313" key="8">
    <source>
        <dbReference type="Proteomes" id="UP000316778"/>
    </source>
</evidence>
<dbReference type="Pfam" id="PF08281">
    <property type="entry name" value="Sigma70_r4_2"/>
    <property type="match status" value="1"/>
</dbReference>
<dbReference type="PANTHER" id="PTHR43133:SF46">
    <property type="entry name" value="RNA POLYMERASE SIGMA-70 FACTOR ECF SUBFAMILY"/>
    <property type="match status" value="1"/>
</dbReference>
<protein>
    <submittedName>
        <fullName evidence="7">RNA polymerase sigma-70 factor (ECF subfamily)</fullName>
    </submittedName>
</protein>
<keyword evidence="2" id="KW-0805">Transcription regulation</keyword>
<dbReference type="SUPFAM" id="SSF88659">
    <property type="entry name" value="Sigma3 and sigma4 domains of RNA polymerase sigma factors"/>
    <property type="match status" value="1"/>
</dbReference>
<feature type="domain" description="RNA polymerase sigma factor 70 region 4 type 2" evidence="6">
    <location>
        <begin position="115"/>
        <end position="166"/>
    </location>
</feature>
<evidence type="ECO:0000256" key="3">
    <source>
        <dbReference type="ARBA" id="ARBA00023082"/>
    </source>
</evidence>
<dbReference type="SUPFAM" id="SSF88946">
    <property type="entry name" value="Sigma2 domain of RNA polymerase sigma factors"/>
    <property type="match status" value="1"/>
</dbReference>
<keyword evidence="8" id="KW-1185">Reference proteome</keyword>
<dbReference type="Pfam" id="PF04542">
    <property type="entry name" value="Sigma70_r2"/>
    <property type="match status" value="1"/>
</dbReference>
<accession>A0A562TDU1</accession>
<gene>
    <name evidence="7" type="ORF">LX66_1103</name>
</gene>
<dbReference type="InterPro" id="IPR007627">
    <property type="entry name" value="RNA_pol_sigma70_r2"/>
</dbReference>
<dbReference type="OrthoDB" id="1056775at2"/>
<dbReference type="GO" id="GO:0003677">
    <property type="term" value="F:DNA binding"/>
    <property type="evidence" value="ECO:0007669"/>
    <property type="project" value="InterPro"/>
</dbReference>